<evidence type="ECO:0000313" key="3">
    <source>
        <dbReference type="Proteomes" id="UP001140502"/>
    </source>
</evidence>
<name>A0A9W8TEN1_9HYPO</name>
<evidence type="ECO:0000256" key="1">
    <source>
        <dbReference type="SAM" id="MobiDB-lite"/>
    </source>
</evidence>
<dbReference type="Proteomes" id="UP001140502">
    <property type="component" value="Unassembled WGS sequence"/>
</dbReference>
<reference evidence="2" key="1">
    <citation type="submission" date="2022-10" db="EMBL/GenBank/DDBJ databases">
        <title>Tapping the CABI collections for fungal endophytes: first genome assemblies for Collariella, Neodidymelliopsis, Ascochyta clinopodiicola, Didymella pomorum, Didymosphaeria variabile, Neocosmospora piperis and Neocucurbitaria cava.</title>
        <authorList>
            <person name="Hill R."/>
        </authorList>
    </citation>
    <scope>NUCLEOTIDE SEQUENCE</scope>
    <source>
        <strain evidence="2">IMI 366586</strain>
    </source>
</reference>
<comment type="caution">
    <text evidence="2">The sequence shown here is derived from an EMBL/GenBank/DDBJ whole genome shotgun (WGS) entry which is preliminary data.</text>
</comment>
<accession>A0A9W8TEN1</accession>
<gene>
    <name evidence="2" type="ORF">N0V84_010881</name>
</gene>
<dbReference type="OrthoDB" id="5091518at2759"/>
<evidence type="ECO:0000313" key="2">
    <source>
        <dbReference type="EMBL" id="KAJ4310610.1"/>
    </source>
</evidence>
<organism evidence="2 3">
    <name type="scientific">Fusarium piperis</name>
    <dbReference type="NCBI Taxonomy" id="1435070"/>
    <lineage>
        <taxon>Eukaryota</taxon>
        <taxon>Fungi</taxon>
        <taxon>Dikarya</taxon>
        <taxon>Ascomycota</taxon>
        <taxon>Pezizomycotina</taxon>
        <taxon>Sordariomycetes</taxon>
        <taxon>Hypocreomycetidae</taxon>
        <taxon>Hypocreales</taxon>
        <taxon>Nectriaceae</taxon>
        <taxon>Fusarium</taxon>
        <taxon>Fusarium solani species complex</taxon>
    </lineage>
</organism>
<dbReference type="EMBL" id="JAPEUR010000369">
    <property type="protein sequence ID" value="KAJ4310610.1"/>
    <property type="molecule type" value="Genomic_DNA"/>
</dbReference>
<feature type="region of interest" description="Disordered" evidence="1">
    <location>
        <begin position="109"/>
        <end position="136"/>
    </location>
</feature>
<dbReference type="AlphaFoldDB" id="A0A9W8TEN1"/>
<keyword evidence="3" id="KW-1185">Reference proteome</keyword>
<sequence>MSPSHCITSDTSNAQPSHFQEANALYLTNDGASSFITLNYLEKLHAARFGSDKTLPEIDASTEVQLRSRFADSDETRVTTHRILYTARYDIIFIKHDWERPVQQCLTRLRSKQSRKQRHSSRRRRAHKQDGAQEGL</sequence>
<proteinExistence type="predicted"/>
<feature type="compositionally biased region" description="Basic residues" evidence="1">
    <location>
        <begin position="109"/>
        <end position="127"/>
    </location>
</feature>
<protein>
    <submittedName>
        <fullName evidence="2">Uncharacterized protein</fullName>
    </submittedName>
</protein>